<dbReference type="InterPro" id="IPR032857">
    <property type="entry name" value="ALKBH4"/>
</dbReference>
<sequence>MDRSQLCGCKGVRTCFVCEKEYNLTPTVDAESLKKLAIASYCSFCNLLWSGWDANEYKNHPNHTGMSYKLDGIFIEHDFISEKEEEVLINNLDAIPWDISQSGRRKQNFGPKCNFKKRRLSMGNFSGFPSPTKFVQDRFVKIPIMKNFFTIEQCSLEYNPKSGASIDPHVDDCWIWGERIVTLSLQADTVLTLTPHHIKYTNQYNIDYIPNIECSPISKNNANYPVDVVRILMPRRSLLVLYGKPRYLWEHCILREDILERRVCIAYREFTPPYLKGGEKFTESCDILNKAKCFW</sequence>
<keyword evidence="2" id="KW-0560">Oxidoreductase</keyword>
<keyword evidence="2" id="KW-0223">Dioxygenase</keyword>
<keyword evidence="3" id="KW-1185">Reference proteome</keyword>
<dbReference type="SUPFAM" id="SSF51197">
    <property type="entry name" value="Clavaminate synthase-like"/>
    <property type="match status" value="1"/>
</dbReference>
<name>A0A5E4NM44_9HEMI</name>
<dbReference type="OrthoDB" id="442860at2759"/>
<gene>
    <name evidence="2" type="ORF">CINCED_3A019051</name>
</gene>
<dbReference type="EMBL" id="CABPRJ010002377">
    <property type="protein sequence ID" value="VVC44307.1"/>
    <property type="molecule type" value="Genomic_DNA"/>
</dbReference>
<evidence type="ECO:0000313" key="2">
    <source>
        <dbReference type="EMBL" id="VVC44307.1"/>
    </source>
</evidence>
<dbReference type="GO" id="GO:0051213">
    <property type="term" value="F:dioxygenase activity"/>
    <property type="evidence" value="ECO:0007669"/>
    <property type="project" value="UniProtKB-KW"/>
</dbReference>
<dbReference type="GO" id="GO:0070988">
    <property type="term" value="P:demethylation"/>
    <property type="evidence" value="ECO:0007669"/>
    <property type="project" value="InterPro"/>
</dbReference>
<organism evidence="2 3">
    <name type="scientific">Cinara cedri</name>
    <dbReference type="NCBI Taxonomy" id="506608"/>
    <lineage>
        <taxon>Eukaryota</taxon>
        <taxon>Metazoa</taxon>
        <taxon>Ecdysozoa</taxon>
        <taxon>Arthropoda</taxon>
        <taxon>Hexapoda</taxon>
        <taxon>Insecta</taxon>
        <taxon>Pterygota</taxon>
        <taxon>Neoptera</taxon>
        <taxon>Paraneoptera</taxon>
        <taxon>Hemiptera</taxon>
        <taxon>Sternorrhyncha</taxon>
        <taxon>Aphidomorpha</taxon>
        <taxon>Aphidoidea</taxon>
        <taxon>Aphididae</taxon>
        <taxon>Lachninae</taxon>
        <taxon>Cinara</taxon>
    </lineage>
</organism>
<comment type="cofactor">
    <cofactor evidence="1">
        <name>Fe(2+)</name>
        <dbReference type="ChEBI" id="CHEBI:29033"/>
    </cofactor>
</comment>
<evidence type="ECO:0000256" key="1">
    <source>
        <dbReference type="ARBA" id="ARBA00001954"/>
    </source>
</evidence>
<dbReference type="PANTHER" id="PTHR12463">
    <property type="entry name" value="OXYGENASE-RELATED"/>
    <property type="match status" value="1"/>
</dbReference>
<dbReference type="Gene3D" id="2.60.120.590">
    <property type="entry name" value="Alpha-ketoglutarate-dependent dioxygenase AlkB-like"/>
    <property type="match status" value="1"/>
</dbReference>
<proteinExistence type="predicted"/>
<accession>A0A5E4NM44</accession>
<dbReference type="GO" id="GO:0032451">
    <property type="term" value="F:demethylase activity"/>
    <property type="evidence" value="ECO:0007669"/>
    <property type="project" value="TreeGrafter"/>
</dbReference>
<dbReference type="AlphaFoldDB" id="A0A5E4NM44"/>
<reference evidence="2 3" key="1">
    <citation type="submission" date="2019-08" db="EMBL/GenBank/DDBJ databases">
        <authorList>
            <person name="Alioto T."/>
            <person name="Alioto T."/>
            <person name="Gomez Garrido J."/>
        </authorList>
    </citation>
    <scope>NUCLEOTIDE SEQUENCE [LARGE SCALE GENOMIC DNA]</scope>
</reference>
<dbReference type="InterPro" id="IPR037151">
    <property type="entry name" value="AlkB-like_sf"/>
</dbReference>
<evidence type="ECO:0000313" key="3">
    <source>
        <dbReference type="Proteomes" id="UP000325440"/>
    </source>
</evidence>
<dbReference type="Proteomes" id="UP000325440">
    <property type="component" value="Unassembled WGS sequence"/>
</dbReference>
<protein>
    <submittedName>
        <fullName evidence="2">Alpha-ketoglutarate-dependent dioxygenase AlkB-like</fullName>
    </submittedName>
</protein>
<dbReference type="PANTHER" id="PTHR12463:SF0">
    <property type="entry name" value="ALPHA-KETOGLUTARATE-DEPENDENT DIOXYGENASE ALKB HOMOLOG 4"/>
    <property type="match status" value="1"/>
</dbReference>